<dbReference type="AlphaFoldDB" id="A0A2Z6SEJ2"/>
<gene>
    <name evidence="2" type="ORF">RclHR1_09370005</name>
</gene>
<sequence>MINRVRDLFFLKTDHSLRSVDKKIIEVQTRHVAIKLRKKNAEIPELKEKLLKFTEIEAENVKLRQIIKKNAKHDAENAELKIEIARLRHDTEEMKQQTQIITEVKYVCSIENTSPVEVILKISTANISSNQCDKVNSSPSNVSKQKSLKDKEMDAFLKSEFKRKVNDKIKQRNKEKKLLRESVNQNVTSSLYNNSTDNFDNIKPTKSHSEDVKTVTKCYNRTPNNI</sequence>
<protein>
    <submittedName>
        <fullName evidence="2">Uncharacterized protein</fullName>
    </submittedName>
</protein>
<accession>A0A2Z6SEJ2</accession>
<proteinExistence type="predicted"/>
<dbReference type="EMBL" id="BEXD01004356">
    <property type="protein sequence ID" value="GBC10135.1"/>
    <property type="molecule type" value="Genomic_DNA"/>
</dbReference>
<evidence type="ECO:0000256" key="1">
    <source>
        <dbReference type="SAM" id="Coils"/>
    </source>
</evidence>
<feature type="coiled-coil region" evidence="1">
    <location>
        <begin position="63"/>
        <end position="97"/>
    </location>
</feature>
<comment type="caution">
    <text evidence="2">The sequence shown here is derived from an EMBL/GenBank/DDBJ whole genome shotgun (WGS) entry which is preliminary data.</text>
</comment>
<keyword evidence="3" id="KW-1185">Reference proteome</keyword>
<keyword evidence="1" id="KW-0175">Coiled coil</keyword>
<evidence type="ECO:0000313" key="3">
    <source>
        <dbReference type="Proteomes" id="UP000247702"/>
    </source>
</evidence>
<dbReference type="Proteomes" id="UP000247702">
    <property type="component" value="Unassembled WGS sequence"/>
</dbReference>
<reference evidence="2 3" key="1">
    <citation type="submission" date="2017-11" db="EMBL/GenBank/DDBJ databases">
        <title>The genome of Rhizophagus clarus HR1 reveals common genetic basis of auxotrophy among arbuscular mycorrhizal fungi.</title>
        <authorList>
            <person name="Kobayashi Y."/>
        </authorList>
    </citation>
    <scope>NUCLEOTIDE SEQUENCE [LARGE SCALE GENOMIC DNA]</scope>
    <source>
        <strain evidence="2 3">HR1</strain>
    </source>
</reference>
<organism evidence="2 3">
    <name type="scientific">Rhizophagus clarus</name>
    <dbReference type="NCBI Taxonomy" id="94130"/>
    <lineage>
        <taxon>Eukaryota</taxon>
        <taxon>Fungi</taxon>
        <taxon>Fungi incertae sedis</taxon>
        <taxon>Mucoromycota</taxon>
        <taxon>Glomeromycotina</taxon>
        <taxon>Glomeromycetes</taxon>
        <taxon>Glomerales</taxon>
        <taxon>Glomeraceae</taxon>
        <taxon>Rhizophagus</taxon>
    </lineage>
</organism>
<name>A0A2Z6SEJ2_9GLOM</name>
<evidence type="ECO:0000313" key="2">
    <source>
        <dbReference type="EMBL" id="GBC10135.1"/>
    </source>
</evidence>